<dbReference type="Proteomes" id="UP000018040">
    <property type="component" value="Unassembled WGS sequence"/>
</dbReference>
<dbReference type="EMBL" id="AHHH01000159">
    <property type="protein sequence ID" value="ESU40951.1"/>
    <property type="molecule type" value="Genomic_DNA"/>
</dbReference>
<dbReference type="AlphaFoldDB" id="V6TQE6"/>
<accession>V6TQE6</accession>
<name>V6TQE6_GIAIN</name>
<organism evidence="2 3">
    <name type="scientific">Giardia intestinalis</name>
    <name type="common">Giardia lamblia</name>
    <dbReference type="NCBI Taxonomy" id="5741"/>
    <lineage>
        <taxon>Eukaryota</taxon>
        <taxon>Metamonada</taxon>
        <taxon>Diplomonadida</taxon>
        <taxon>Hexamitidae</taxon>
        <taxon>Giardiinae</taxon>
        <taxon>Giardia</taxon>
    </lineage>
</organism>
<reference evidence="2 3" key="2">
    <citation type="journal article" date="2013" name="Genome Biol. Evol.">
        <title>Genome sequencing of Giardia lamblia genotypes A2 and B isolates (DH and GS) and comparative analysis with the genomes of genotypes A1 and E (WB and Pig).</title>
        <authorList>
            <person name="Adam R.D."/>
            <person name="Dahlstrom E.W."/>
            <person name="Martens C.A."/>
            <person name="Bruno D.P."/>
            <person name="Barbian K.D."/>
            <person name="Ricklefs S.M."/>
            <person name="Hernandez M.M."/>
            <person name="Narla N.P."/>
            <person name="Patel R.B."/>
            <person name="Porcella S.F."/>
            <person name="Nash T.E."/>
        </authorList>
    </citation>
    <scope>NUCLEOTIDE SEQUENCE [LARGE SCALE GENOMIC DNA]</scope>
    <source>
        <strain evidence="2 3">GS</strain>
    </source>
</reference>
<sequence>VPGGRPLPGLPLSVHGLLLGGQLSGLCRRVLPGAAHRRPPGVRAVQPNGTPGAPGGRRLRL</sequence>
<feature type="non-terminal residue" evidence="2">
    <location>
        <position position="1"/>
    </location>
</feature>
<comment type="caution">
    <text evidence="2">The sequence shown here is derived from an EMBL/GenBank/DDBJ whole genome shotgun (WGS) entry which is preliminary data.</text>
</comment>
<evidence type="ECO:0000313" key="2">
    <source>
        <dbReference type="EMBL" id="ESU40951.1"/>
    </source>
</evidence>
<reference evidence="3" key="1">
    <citation type="submission" date="2012-02" db="EMBL/GenBank/DDBJ databases">
        <title>Genome sequencing of Giardia lamblia Genotypes A2 and B isolates (DH and GS) and comparative analysis with the genomes of Genotypes A1 and E (WB and Pig).</title>
        <authorList>
            <person name="Adam R."/>
            <person name="Dahlstrom E."/>
            <person name="Martens C."/>
            <person name="Bruno D."/>
            <person name="Barbian K."/>
            <person name="Porcella S.F."/>
            <person name="Nash T."/>
        </authorList>
    </citation>
    <scope>NUCLEOTIDE SEQUENCE</scope>
    <source>
        <strain evidence="3">GS</strain>
    </source>
</reference>
<gene>
    <name evidence="2" type="ORF">GSB_152437</name>
</gene>
<evidence type="ECO:0000313" key="3">
    <source>
        <dbReference type="Proteomes" id="UP000018040"/>
    </source>
</evidence>
<evidence type="ECO:0000256" key="1">
    <source>
        <dbReference type="SAM" id="MobiDB-lite"/>
    </source>
</evidence>
<proteinExistence type="predicted"/>
<feature type="region of interest" description="Disordered" evidence="1">
    <location>
        <begin position="34"/>
        <end position="61"/>
    </location>
</feature>
<protein>
    <submittedName>
        <fullName evidence="2">Uncharacterized protein</fullName>
    </submittedName>
</protein>